<dbReference type="SUPFAM" id="SSF90229">
    <property type="entry name" value="CCCH zinc finger"/>
    <property type="match status" value="2"/>
</dbReference>
<keyword evidence="4 7" id="KW-0863">Zinc-finger</keyword>
<dbReference type="InterPro" id="IPR019775">
    <property type="entry name" value="WD40_repeat_CS"/>
</dbReference>
<reference evidence="10 11" key="1">
    <citation type="journal article" date="2014" name="Nat. Commun.">
        <title>Klebsormidium flaccidum genome reveals primary factors for plant terrestrial adaptation.</title>
        <authorList>
            <person name="Hori K."/>
            <person name="Maruyama F."/>
            <person name="Fujisawa T."/>
            <person name="Togashi T."/>
            <person name="Yamamoto N."/>
            <person name="Seo M."/>
            <person name="Sato S."/>
            <person name="Yamada T."/>
            <person name="Mori H."/>
            <person name="Tajima N."/>
            <person name="Moriyama T."/>
            <person name="Ikeuchi M."/>
            <person name="Watanabe M."/>
            <person name="Wada H."/>
            <person name="Kobayashi K."/>
            <person name="Saito M."/>
            <person name="Masuda T."/>
            <person name="Sasaki-Sekimoto Y."/>
            <person name="Mashiguchi K."/>
            <person name="Awai K."/>
            <person name="Shimojima M."/>
            <person name="Masuda S."/>
            <person name="Iwai M."/>
            <person name="Nobusawa T."/>
            <person name="Narise T."/>
            <person name="Kondo S."/>
            <person name="Saito H."/>
            <person name="Sato R."/>
            <person name="Murakawa M."/>
            <person name="Ihara Y."/>
            <person name="Oshima-Yamada Y."/>
            <person name="Ohtaka K."/>
            <person name="Satoh M."/>
            <person name="Sonobe K."/>
            <person name="Ishii M."/>
            <person name="Ohtani R."/>
            <person name="Kanamori-Sato M."/>
            <person name="Honoki R."/>
            <person name="Miyazaki D."/>
            <person name="Mochizuki H."/>
            <person name="Umetsu J."/>
            <person name="Higashi K."/>
            <person name="Shibata D."/>
            <person name="Kamiya Y."/>
            <person name="Sato N."/>
            <person name="Nakamura Y."/>
            <person name="Tabata S."/>
            <person name="Ida S."/>
            <person name="Kurokawa K."/>
            <person name="Ohta H."/>
        </authorList>
    </citation>
    <scope>NUCLEOTIDE SEQUENCE [LARGE SCALE GENOMIC DNA]</scope>
    <source>
        <strain evidence="10 11">NIES-2285</strain>
    </source>
</reference>
<sequence length="507" mass="53004">MQIDSDNSRGGRGPVWRGGGRSAGRSGGRSGGGTANVPCRFFLEGKCERGDACNFSHNVDPGAVANGRKRISERGPAAHDPRPGASFGGGRNGLGPSGSAFDRLGGQSGQSPFDRLGGGAPQAPPAAGSGYGAYGGGGMQNGGQGGRGQQARFGRRGGGAGRSGPQQQKRGVCRYWLGGSCRNGANCNFLHVHATAPDVDLMTELKGHEKAVRAIALPAGSSELYTGSQDQSIRVWDCETGQCKSVVPMGGDVGALLTEAGFLFVGLPNEIKVWNMQSAPPAQHSLPGHVGQVHSLAVGNNMLFSGAQDGTIRCWVLNTTSQNFEHVGTLSGHTAPVVTLQCAANKLYSGSMDKSIRVWDLTANGACIQTLTAHENVVMSLLCWDQYLISCSLDNTIRVWGLNPAGQLENTYTYPEVEAGAVRAAQTPQDGALALCGSLDEAGKPILVCAYNDNSVRLYDLPTFQERGILYSSREVRTLLAGPSGLLFTGDSAGLVKVWTWKKAAPS</sequence>
<dbReference type="GO" id="GO:0008270">
    <property type="term" value="F:zinc ion binding"/>
    <property type="evidence" value="ECO:0007669"/>
    <property type="project" value="UniProtKB-KW"/>
</dbReference>
<dbReference type="InterPro" id="IPR000571">
    <property type="entry name" value="Znf_CCCH"/>
</dbReference>
<evidence type="ECO:0000313" key="11">
    <source>
        <dbReference type="Proteomes" id="UP000054558"/>
    </source>
</evidence>
<feature type="repeat" description="WD" evidence="6">
    <location>
        <begin position="205"/>
        <end position="246"/>
    </location>
</feature>
<feature type="repeat" description="WD" evidence="6">
    <location>
        <begin position="371"/>
        <end position="410"/>
    </location>
</feature>
<feature type="region of interest" description="Disordered" evidence="8">
    <location>
        <begin position="73"/>
        <end position="168"/>
    </location>
</feature>
<feature type="domain" description="C3H1-type" evidence="9">
    <location>
        <begin position="167"/>
        <end position="194"/>
    </location>
</feature>
<feature type="repeat" description="WD" evidence="6">
    <location>
        <begin position="330"/>
        <end position="361"/>
    </location>
</feature>
<evidence type="ECO:0000256" key="1">
    <source>
        <dbReference type="ARBA" id="ARBA00022574"/>
    </source>
</evidence>
<dbReference type="OrthoDB" id="59941at2759"/>
<dbReference type="InterPro" id="IPR001680">
    <property type="entry name" value="WD40_rpt"/>
</dbReference>
<dbReference type="InterPro" id="IPR015943">
    <property type="entry name" value="WD40/YVTN_repeat-like_dom_sf"/>
</dbReference>
<dbReference type="PROSITE" id="PS50082">
    <property type="entry name" value="WD_REPEATS_2"/>
    <property type="match status" value="4"/>
</dbReference>
<dbReference type="EMBL" id="DF237122">
    <property type="protein sequence ID" value="GAQ84025.1"/>
    <property type="molecule type" value="Genomic_DNA"/>
</dbReference>
<dbReference type="InterPro" id="IPR044715">
    <property type="entry name" value="WDR86-like"/>
</dbReference>
<evidence type="ECO:0000256" key="8">
    <source>
        <dbReference type="SAM" id="MobiDB-lite"/>
    </source>
</evidence>
<protein>
    <submittedName>
        <fullName evidence="10">WD40 repeat-containing protein</fullName>
    </submittedName>
</protein>
<keyword evidence="3" id="KW-0677">Repeat</keyword>
<dbReference type="InterPro" id="IPR041367">
    <property type="entry name" value="Znf-CCCH_4"/>
</dbReference>
<feature type="compositionally biased region" description="Gly residues" evidence="8">
    <location>
        <begin position="10"/>
        <end position="34"/>
    </location>
</feature>
<dbReference type="Gene3D" id="2.130.10.10">
    <property type="entry name" value="YVTN repeat-like/Quinoprotein amine dehydrogenase"/>
    <property type="match status" value="2"/>
</dbReference>
<keyword evidence="2 7" id="KW-0479">Metal-binding</keyword>
<evidence type="ECO:0000256" key="6">
    <source>
        <dbReference type="PROSITE-ProRule" id="PRU00221"/>
    </source>
</evidence>
<dbReference type="SMART" id="SM00320">
    <property type="entry name" value="WD40"/>
    <property type="match status" value="6"/>
</dbReference>
<dbReference type="PRINTS" id="PR00320">
    <property type="entry name" value="GPROTEINBRPT"/>
</dbReference>
<evidence type="ECO:0000259" key="9">
    <source>
        <dbReference type="PROSITE" id="PS50103"/>
    </source>
</evidence>
<dbReference type="AlphaFoldDB" id="A0A1Y1HZE7"/>
<feature type="zinc finger region" description="C3H1-type" evidence="7">
    <location>
        <begin position="167"/>
        <end position="194"/>
    </location>
</feature>
<evidence type="ECO:0000256" key="5">
    <source>
        <dbReference type="ARBA" id="ARBA00022833"/>
    </source>
</evidence>
<keyword evidence="1 6" id="KW-0853">WD repeat</keyword>
<dbReference type="InterPro" id="IPR036855">
    <property type="entry name" value="Znf_CCCH_sf"/>
</dbReference>
<dbReference type="Gene3D" id="4.10.1000.10">
    <property type="entry name" value="Zinc finger, CCCH-type"/>
    <property type="match status" value="1"/>
</dbReference>
<feature type="region of interest" description="Disordered" evidence="8">
    <location>
        <begin position="1"/>
        <end position="35"/>
    </location>
</feature>
<dbReference type="PANTHER" id="PTHR44489">
    <property type="match status" value="1"/>
</dbReference>
<dbReference type="PROSITE" id="PS50294">
    <property type="entry name" value="WD_REPEATS_REGION"/>
    <property type="match status" value="2"/>
</dbReference>
<dbReference type="OMA" id="LATYQCV"/>
<feature type="domain" description="C3H1-type" evidence="9">
    <location>
        <begin position="33"/>
        <end position="60"/>
    </location>
</feature>
<feature type="compositionally biased region" description="Gly residues" evidence="8">
    <location>
        <begin position="129"/>
        <end position="148"/>
    </location>
</feature>
<name>A0A1Y1HZE7_KLENI</name>
<dbReference type="PROSITE" id="PS00678">
    <property type="entry name" value="WD_REPEATS_1"/>
    <property type="match status" value="2"/>
</dbReference>
<organism evidence="10 11">
    <name type="scientific">Klebsormidium nitens</name>
    <name type="common">Green alga</name>
    <name type="synonym">Ulothrix nitens</name>
    <dbReference type="NCBI Taxonomy" id="105231"/>
    <lineage>
        <taxon>Eukaryota</taxon>
        <taxon>Viridiplantae</taxon>
        <taxon>Streptophyta</taxon>
        <taxon>Klebsormidiophyceae</taxon>
        <taxon>Klebsormidiales</taxon>
        <taxon>Klebsormidiaceae</taxon>
        <taxon>Klebsormidium</taxon>
    </lineage>
</organism>
<evidence type="ECO:0000256" key="4">
    <source>
        <dbReference type="ARBA" id="ARBA00022771"/>
    </source>
</evidence>
<dbReference type="InterPro" id="IPR036322">
    <property type="entry name" value="WD40_repeat_dom_sf"/>
</dbReference>
<feature type="zinc finger region" description="C3H1-type" evidence="7">
    <location>
        <begin position="33"/>
        <end position="60"/>
    </location>
</feature>
<keyword evidence="11" id="KW-1185">Reference proteome</keyword>
<dbReference type="PANTHER" id="PTHR44489:SF1">
    <property type="entry name" value="ZINC FINGER CCCH DOMAIN-CONTAINING PROTEIN 63"/>
    <property type="match status" value="1"/>
</dbReference>
<dbReference type="PROSITE" id="PS50103">
    <property type="entry name" value="ZF_C3H1"/>
    <property type="match status" value="2"/>
</dbReference>
<accession>A0A1Y1HZE7</accession>
<feature type="compositionally biased region" description="Gly residues" evidence="8">
    <location>
        <begin position="86"/>
        <end position="96"/>
    </location>
</feature>
<gene>
    <name evidence="10" type="ORF">KFL_001730180</name>
</gene>
<proteinExistence type="predicted"/>
<dbReference type="STRING" id="105231.A0A1Y1HZE7"/>
<evidence type="ECO:0000256" key="2">
    <source>
        <dbReference type="ARBA" id="ARBA00022723"/>
    </source>
</evidence>
<keyword evidence="5 7" id="KW-0862">Zinc</keyword>
<evidence type="ECO:0000313" key="10">
    <source>
        <dbReference type="EMBL" id="GAQ84025.1"/>
    </source>
</evidence>
<dbReference type="CDD" id="cd00200">
    <property type="entry name" value="WD40"/>
    <property type="match status" value="1"/>
</dbReference>
<dbReference type="SUPFAM" id="SSF50978">
    <property type="entry name" value="WD40 repeat-like"/>
    <property type="match status" value="1"/>
</dbReference>
<dbReference type="InterPro" id="IPR020472">
    <property type="entry name" value="WD40_PAC1"/>
</dbReference>
<evidence type="ECO:0000256" key="3">
    <source>
        <dbReference type="ARBA" id="ARBA00022737"/>
    </source>
</evidence>
<dbReference type="SMART" id="SM00356">
    <property type="entry name" value="ZnF_C3H1"/>
    <property type="match status" value="2"/>
</dbReference>
<dbReference type="Proteomes" id="UP000054558">
    <property type="component" value="Unassembled WGS sequence"/>
</dbReference>
<feature type="compositionally biased region" description="Basic and acidic residues" evidence="8">
    <location>
        <begin position="73"/>
        <end position="82"/>
    </location>
</feature>
<feature type="repeat" description="WD" evidence="6">
    <location>
        <begin position="286"/>
        <end position="325"/>
    </location>
</feature>
<dbReference type="Pfam" id="PF00400">
    <property type="entry name" value="WD40"/>
    <property type="match status" value="4"/>
</dbReference>
<dbReference type="Pfam" id="PF18044">
    <property type="entry name" value="zf-CCCH_4"/>
    <property type="match status" value="2"/>
</dbReference>
<evidence type="ECO:0000256" key="7">
    <source>
        <dbReference type="PROSITE-ProRule" id="PRU00723"/>
    </source>
</evidence>